<dbReference type="Pfam" id="PF13432">
    <property type="entry name" value="TPR_16"/>
    <property type="match status" value="1"/>
</dbReference>
<dbReference type="Proteomes" id="UP000478183">
    <property type="component" value="Unassembled WGS sequence"/>
</dbReference>
<evidence type="ECO:0008006" key="3">
    <source>
        <dbReference type="Google" id="ProtNLM"/>
    </source>
</evidence>
<dbReference type="SUPFAM" id="SSF48452">
    <property type="entry name" value="TPR-like"/>
    <property type="match status" value="1"/>
</dbReference>
<dbReference type="EMBL" id="WMIE01000044">
    <property type="protein sequence ID" value="MTH80316.1"/>
    <property type="molecule type" value="Genomic_DNA"/>
</dbReference>
<accession>A0A6L6JFG3</accession>
<dbReference type="Gene3D" id="1.25.40.10">
    <property type="entry name" value="Tetratricopeptide repeat domain"/>
    <property type="match status" value="1"/>
</dbReference>
<dbReference type="OrthoDB" id="6399948at2"/>
<reference evidence="1 2" key="1">
    <citation type="submission" date="2019-11" db="EMBL/GenBank/DDBJ databases">
        <authorList>
            <person name="Dong K."/>
        </authorList>
    </citation>
    <scope>NUCLEOTIDE SEQUENCE [LARGE SCALE GENOMIC DNA]</scope>
    <source>
        <strain evidence="1 2">NBRC 111993</strain>
    </source>
</reference>
<proteinExistence type="predicted"/>
<organism evidence="1 2">
    <name type="scientific">Paracoccus aestuariivivens</name>
    <dbReference type="NCBI Taxonomy" id="1820333"/>
    <lineage>
        <taxon>Bacteria</taxon>
        <taxon>Pseudomonadati</taxon>
        <taxon>Pseudomonadota</taxon>
        <taxon>Alphaproteobacteria</taxon>
        <taxon>Rhodobacterales</taxon>
        <taxon>Paracoccaceae</taxon>
        <taxon>Paracoccus</taxon>
    </lineage>
</organism>
<gene>
    <name evidence="1" type="ORF">GL286_21755</name>
</gene>
<sequence length="331" mass="37013">MITLRIYPDGAVFDHGGAEDRGAPELDALLEERRRGRIAPGKYLSALRDLVAREPDYIDGHAHLGAVLQEQGKTRLALGACLAGFAIGRAAIPKDYEGPITWGILENRPFLRAAQGAAVSSFALRQHRDAIGLIEDMLRWNPNDHQGMRWMLGSSYLRAGRVEDAAQVFRDNPEYPPYHYELGLLEIGRSNYVAAATSLRLGFAANPYIAEMLCGMAEPIPLTIWHGSNLAEPDTARDYVRFATDLWERTPPALAFLRWLHTHPKIMVERAGLLAPREALRWEDDPAERRKLLETEGAALSAIDDDLSREIIVRRAGSLGVPLWPWEARRL</sequence>
<protein>
    <recommendedName>
        <fullName evidence="3">Tetratricopeptide repeat protein</fullName>
    </recommendedName>
</protein>
<name>A0A6L6JFG3_9RHOB</name>
<dbReference type="AlphaFoldDB" id="A0A6L6JFG3"/>
<keyword evidence="2" id="KW-1185">Reference proteome</keyword>
<dbReference type="InterPro" id="IPR011990">
    <property type="entry name" value="TPR-like_helical_dom_sf"/>
</dbReference>
<evidence type="ECO:0000313" key="2">
    <source>
        <dbReference type="Proteomes" id="UP000478183"/>
    </source>
</evidence>
<evidence type="ECO:0000313" key="1">
    <source>
        <dbReference type="EMBL" id="MTH80316.1"/>
    </source>
</evidence>
<comment type="caution">
    <text evidence="1">The sequence shown here is derived from an EMBL/GenBank/DDBJ whole genome shotgun (WGS) entry which is preliminary data.</text>
</comment>